<dbReference type="RefSeq" id="WP_123694296.1">
    <property type="nucleotide sequence ID" value="NZ_AP019700.1"/>
</dbReference>
<dbReference type="EMBL" id="RJKX01000017">
    <property type="protein sequence ID" value="ROP83230.1"/>
    <property type="molecule type" value="Genomic_DNA"/>
</dbReference>
<dbReference type="AlphaFoldDB" id="A0A3N1KX97"/>
<evidence type="ECO:0000313" key="2">
    <source>
        <dbReference type="EMBL" id="ROP83230.1"/>
    </source>
</evidence>
<accession>A0A3N1KX97</accession>
<keyword evidence="3" id="KW-1185">Reference proteome</keyword>
<gene>
    <name evidence="2" type="ORF">EDC65_4763</name>
</gene>
<name>A0A3N1KX97_9PROT</name>
<feature type="transmembrane region" description="Helical" evidence="1">
    <location>
        <begin position="105"/>
        <end position="133"/>
    </location>
</feature>
<organism evidence="2 3">
    <name type="scientific">Stella humosa</name>
    <dbReference type="NCBI Taxonomy" id="94"/>
    <lineage>
        <taxon>Bacteria</taxon>
        <taxon>Pseudomonadati</taxon>
        <taxon>Pseudomonadota</taxon>
        <taxon>Alphaproteobacteria</taxon>
        <taxon>Rhodospirillales</taxon>
        <taxon>Stellaceae</taxon>
        <taxon>Stella</taxon>
    </lineage>
</organism>
<protein>
    <submittedName>
        <fullName evidence="2">Uncharacterized protein</fullName>
    </submittedName>
</protein>
<dbReference type="Proteomes" id="UP000278222">
    <property type="component" value="Unassembled WGS sequence"/>
</dbReference>
<keyword evidence="1" id="KW-0472">Membrane</keyword>
<comment type="caution">
    <text evidence="2">The sequence shown here is derived from an EMBL/GenBank/DDBJ whole genome shotgun (WGS) entry which is preliminary data.</text>
</comment>
<keyword evidence="1" id="KW-0812">Transmembrane</keyword>
<sequence>MNALLRLLAVGRAAASVRSQAKLALLRTAIGALLAILVAVGMSFLVAAGYMLLRRDFTGPEAAGIVGGSFLLLALIVAIAGQIVLRRQMRQPVAPAIDPTAATMAAVGPLISTIGSVSPAVLAAAVAGFIYGLRGKK</sequence>
<evidence type="ECO:0000313" key="3">
    <source>
        <dbReference type="Proteomes" id="UP000278222"/>
    </source>
</evidence>
<feature type="transmembrane region" description="Helical" evidence="1">
    <location>
        <begin position="29"/>
        <end position="53"/>
    </location>
</feature>
<proteinExistence type="predicted"/>
<keyword evidence="1" id="KW-1133">Transmembrane helix</keyword>
<feature type="transmembrane region" description="Helical" evidence="1">
    <location>
        <begin position="65"/>
        <end position="85"/>
    </location>
</feature>
<evidence type="ECO:0000256" key="1">
    <source>
        <dbReference type="SAM" id="Phobius"/>
    </source>
</evidence>
<reference evidence="2 3" key="1">
    <citation type="submission" date="2018-11" db="EMBL/GenBank/DDBJ databases">
        <title>Genomic Encyclopedia of Type Strains, Phase IV (KMG-IV): sequencing the most valuable type-strain genomes for metagenomic binning, comparative biology and taxonomic classification.</title>
        <authorList>
            <person name="Goeker M."/>
        </authorList>
    </citation>
    <scope>NUCLEOTIDE SEQUENCE [LARGE SCALE GENOMIC DNA]</scope>
    <source>
        <strain evidence="2 3">DSM 5900</strain>
    </source>
</reference>